<evidence type="ECO:0000313" key="3">
    <source>
        <dbReference type="Proteomes" id="UP000460272"/>
    </source>
</evidence>
<sequence length="315" mass="33432">MSEPDDADVIEQVPRQVNFPAVPGLRALRGVTGTGRRRIVAIAAACALIVTAATLVTFRLTEGPRTDPALARLVTEVTTVPVGTSAPGLPVLPASASADGASSWTLIVSNTLSPVSGPPLTGSGKPEVFYVATEYCPYCAMENWPLIVALSRFGKFTGLATSRSPRFEHIAPVDSWTFYGSLYTSRYLFFVPVERYSNVLVNGEANPNAGRSYRVLQQLTPAQKALFAKYDKSRATPFLDFGNHAVEIGSGAIPSQLMAGKSWTQIAAALRQPKTGLGAALLAEADSLTAELCVLTGNRPASACPAFLQNAELPY</sequence>
<dbReference type="AlphaFoldDB" id="A0A6P2BZM1"/>
<dbReference type="InterPro" id="IPR009272">
    <property type="entry name" value="DUF929"/>
</dbReference>
<gene>
    <name evidence="2" type="ORF">EAS64_19505</name>
</gene>
<dbReference type="RefSeq" id="WP_145854604.1">
    <property type="nucleotide sequence ID" value="NZ_RPFW01000003.1"/>
</dbReference>
<keyword evidence="1" id="KW-1133">Transmembrane helix</keyword>
<dbReference type="OrthoDB" id="154333at2"/>
<organism evidence="2 3">
    <name type="scientific">Trebonia kvetii</name>
    <dbReference type="NCBI Taxonomy" id="2480626"/>
    <lineage>
        <taxon>Bacteria</taxon>
        <taxon>Bacillati</taxon>
        <taxon>Actinomycetota</taxon>
        <taxon>Actinomycetes</taxon>
        <taxon>Streptosporangiales</taxon>
        <taxon>Treboniaceae</taxon>
        <taxon>Trebonia</taxon>
    </lineage>
</organism>
<evidence type="ECO:0000313" key="2">
    <source>
        <dbReference type="EMBL" id="TVZ04544.1"/>
    </source>
</evidence>
<dbReference type="Pfam" id="PF06053">
    <property type="entry name" value="DUF929"/>
    <property type="match status" value="1"/>
</dbReference>
<accession>A0A6P2BZM1</accession>
<keyword evidence="1" id="KW-0812">Transmembrane</keyword>
<keyword evidence="3" id="KW-1185">Reference proteome</keyword>
<keyword evidence="1" id="KW-0472">Membrane</keyword>
<proteinExistence type="predicted"/>
<dbReference type="EMBL" id="RPFW01000003">
    <property type="protein sequence ID" value="TVZ04544.1"/>
    <property type="molecule type" value="Genomic_DNA"/>
</dbReference>
<protein>
    <submittedName>
        <fullName evidence="2">DUF929 domain-containing protein</fullName>
    </submittedName>
</protein>
<comment type="caution">
    <text evidence="2">The sequence shown here is derived from an EMBL/GenBank/DDBJ whole genome shotgun (WGS) entry which is preliminary data.</text>
</comment>
<reference evidence="2 3" key="1">
    <citation type="submission" date="2018-11" db="EMBL/GenBank/DDBJ databases">
        <title>Trebonia kvetii gen.nov., sp.nov., a novel acidophilic actinobacterium, and proposal of the new actinobacterial family Treboniaceae fam. nov.</title>
        <authorList>
            <person name="Rapoport D."/>
            <person name="Sagova-Mareckova M."/>
            <person name="Sedlacek I."/>
            <person name="Provaznik J."/>
            <person name="Kralova S."/>
            <person name="Pavlinic D."/>
            <person name="Benes V."/>
            <person name="Kopecky J."/>
        </authorList>
    </citation>
    <scope>NUCLEOTIDE SEQUENCE [LARGE SCALE GENOMIC DNA]</scope>
    <source>
        <strain evidence="2 3">15Tr583</strain>
    </source>
</reference>
<evidence type="ECO:0000256" key="1">
    <source>
        <dbReference type="SAM" id="Phobius"/>
    </source>
</evidence>
<feature type="transmembrane region" description="Helical" evidence="1">
    <location>
        <begin position="39"/>
        <end position="58"/>
    </location>
</feature>
<name>A0A6P2BZM1_9ACTN</name>
<dbReference type="Proteomes" id="UP000460272">
    <property type="component" value="Unassembled WGS sequence"/>
</dbReference>